<comment type="caution">
    <text evidence="5">The sequence shown here is derived from an EMBL/GenBank/DDBJ whole genome shotgun (WGS) entry which is preliminary data.</text>
</comment>
<dbReference type="GO" id="GO:0004553">
    <property type="term" value="F:hydrolase activity, hydrolyzing O-glycosyl compounds"/>
    <property type="evidence" value="ECO:0007669"/>
    <property type="project" value="InterPro"/>
</dbReference>
<dbReference type="EMBL" id="JABWTA010000001">
    <property type="protein sequence ID" value="NVE93365.1"/>
    <property type="molecule type" value="Genomic_DNA"/>
</dbReference>
<evidence type="ECO:0000256" key="2">
    <source>
        <dbReference type="SAM" id="MobiDB-lite"/>
    </source>
</evidence>
<proteinExistence type="inferred from homology"/>
<gene>
    <name evidence="5" type="ORF">HUO12_00470</name>
</gene>
<dbReference type="PROSITE" id="PS51762">
    <property type="entry name" value="GH16_2"/>
    <property type="match status" value="1"/>
</dbReference>
<evidence type="ECO:0000313" key="6">
    <source>
        <dbReference type="Proteomes" id="UP000546031"/>
    </source>
</evidence>
<accession>A0A850H7Z8</accession>
<keyword evidence="5" id="KW-0378">Hydrolase</keyword>
<feature type="region of interest" description="Disordered" evidence="2">
    <location>
        <begin position="31"/>
        <end position="94"/>
    </location>
</feature>
<evidence type="ECO:0000256" key="3">
    <source>
        <dbReference type="SAM" id="SignalP"/>
    </source>
</evidence>
<name>A0A850H7Z8_9SPHN</name>
<feature type="compositionally biased region" description="Gly residues" evidence="2">
    <location>
        <begin position="77"/>
        <end position="88"/>
    </location>
</feature>
<sequence length="313" mass="34426">MASRVSSILALCALTSASIHPLTAGPRSISITPDGNVIEHPSQQPLGKGGVSRKGPGPSKTLPENGGTSGSSTGTSGSSGSGSTGSDGGTMAESDLAPLDLSDMRLYNWYGKWHASNWDNAWSSLPFRYDHVIQDENGDTHFIFDENGAPELKAQNGHPYSTKAFYEVDVTLPELRSGMVVAPLWLWHDHTRDEVDFEFVGDKFLQLTIHSYRSGEHRTKEHQIEGNFSGQRMKLGIATDLERGEIDMLVNGQVVYTFYNNTNAFPTGEMRPVISMWVGDNVSWAEPWTGPWEGFAEGEQLVMTVHGYRFEQQ</sequence>
<dbReference type="InterPro" id="IPR013320">
    <property type="entry name" value="ConA-like_dom_sf"/>
</dbReference>
<evidence type="ECO:0000256" key="1">
    <source>
        <dbReference type="ARBA" id="ARBA00006865"/>
    </source>
</evidence>
<evidence type="ECO:0000313" key="5">
    <source>
        <dbReference type="EMBL" id="NVE93365.1"/>
    </source>
</evidence>
<dbReference type="AlphaFoldDB" id="A0A850H7Z8"/>
<comment type="similarity">
    <text evidence="1">Belongs to the glycosyl hydrolase 16 family.</text>
</comment>
<dbReference type="GO" id="GO:0005975">
    <property type="term" value="P:carbohydrate metabolic process"/>
    <property type="evidence" value="ECO:0007669"/>
    <property type="project" value="InterPro"/>
</dbReference>
<dbReference type="Pfam" id="PF00722">
    <property type="entry name" value="Glyco_hydro_16"/>
    <property type="match status" value="1"/>
</dbReference>
<keyword evidence="6" id="KW-1185">Reference proteome</keyword>
<keyword evidence="3" id="KW-0732">Signal</keyword>
<dbReference type="InterPro" id="IPR000757">
    <property type="entry name" value="Beta-glucanase-like"/>
</dbReference>
<feature type="domain" description="GH16" evidence="4">
    <location>
        <begin position="92"/>
        <end position="313"/>
    </location>
</feature>
<dbReference type="Gene3D" id="2.60.120.200">
    <property type="match status" value="1"/>
</dbReference>
<protein>
    <submittedName>
        <fullName evidence="5">Family 16 glycosylhydrolase</fullName>
    </submittedName>
</protein>
<feature type="chain" id="PRO_5032586400" evidence="3">
    <location>
        <begin position="25"/>
        <end position="313"/>
    </location>
</feature>
<dbReference type="SUPFAM" id="SSF49899">
    <property type="entry name" value="Concanavalin A-like lectins/glucanases"/>
    <property type="match status" value="1"/>
</dbReference>
<organism evidence="5 6">
    <name type="scientific">Altererythrobacter lutimaris</name>
    <dbReference type="NCBI Taxonomy" id="2743979"/>
    <lineage>
        <taxon>Bacteria</taxon>
        <taxon>Pseudomonadati</taxon>
        <taxon>Pseudomonadota</taxon>
        <taxon>Alphaproteobacteria</taxon>
        <taxon>Sphingomonadales</taxon>
        <taxon>Erythrobacteraceae</taxon>
        <taxon>Altererythrobacter</taxon>
    </lineage>
</organism>
<evidence type="ECO:0000259" key="4">
    <source>
        <dbReference type="PROSITE" id="PS51762"/>
    </source>
</evidence>
<dbReference type="Proteomes" id="UP000546031">
    <property type="component" value="Unassembled WGS sequence"/>
</dbReference>
<dbReference type="RefSeq" id="WP_176271737.1">
    <property type="nucleotide sequence ID" value="NZ_JABWTA010000001.1"/>
</dbReference>
<reference evidence="5 6" key="1">
    <citation type="submission" date="2020-06" db="EMBL/GenBank/DDBJ databases">
        <title>Altererythrobacter lutimaris sp. nov., a marine bacterium isolated from a tidal flat.</title>
        <authorList>
            <person name="Kim D."/>
            <person name="Yoo Y."/>
            <person name="Kim J.-J."/>
        </authorList>
    </citation>
    <scope>NUCLEOTIDE SEQUENCE [LARGE SCALE GENOMIC DNA]</scope>
    <source>
        <strain evidence="5 6">JGD-16</strain>
    </source>
</reference>
<feature type="signal peptide" evidence="3">
    <location>
        <begin position="1"/>
        <end position="24"/>
    </location>
</feature>